<organism evidence="2 3">
    <name type="scientific">Jimgerdemannia flammicorona</name>
    <dbReference type="NCBI Taxonomy" id="994334"/>
    <lineage>
        <taxon>Eukaryota</taxon>
        <taxon>Fungi</taxon>
        <taxon>Fungi incertae sedis</taxon>
        <taxon>Mucoromycota</taxon>
        <taxon>Mucoromycotina</taxon>
        <taxon>Endogonomycetes</taxon>
        <taxon>Endogonales</taxon>
        <taxon>Endogonaceae</taxon>
        <taxon>Jimgerdemannia</taxon>
    </lineage>
</organism>
<evidence type="ECO:0000256" key="1">
    <source>
        <dbReference type="SAM" id="MobiDB-lite"/>
    </source>
</evidence>
<evidence type="ECO:0000313" key="2">
    <source>
        <dbReference type="EMBL" id="RUS24924.1"/>
    </source>
</evidence>
<name>A0A433Q576_9FUNG</name>
<gene>
    <name evidence="2" type="ORF">BC938DRAFT_472891</name>
</gene>
<accession>A0A433Q576</accession>
<evidence type="ECO:0000313" key="3">
    <source>
        <dbReference type="Proteomes" id="UP000274822"/>
    </source>
</evidence>
<sequence length="60" mass="6256">MEWKNKSVNPEPGGSMPTNVVETAPSQAVKTESGVSLLANAVKTAPFGEVGPFSDHTQLS</sequence>
<feature type="non-terminal residue" evidence="2">
    <location>
        <position position="60"/>
    </location>
</feature>
<comment type="caution">
    <text evidence="2">The sequence shown here is derived from an EMBL/GenBank/DDBJ whole genome shotgun (WGS) entry which is preliminary data.</text>
</comment>
<keyword evidence="3" id="KW-1185">Reference proteome</keyword>
<feature type="compositionally biased region" description="Polar residues" evidence="1">
    <location>
        <begin position="16"/>
        <end position="25"/>
    </location>
</feature>
<feature type="region of interest" description="Disordered" evidence="1">
    <location>
        <begin position="1"/>
        <end position="25"/>
    </location>
</feature>
<protein>
    <submittedName>
        <fullName evidence="2">Uncharacterized protein</fullName>
    </submittedName>
</protein>
<dbReference type="EMBL" id="RBNJ01014539">
    <property type="protein sequence ID" value="RUS24924.1"/>
    <property type="molecule type" value="Genomic_DNA"/>
</dbReference>
<dbReference type="AlphaFoldDB" id="A0A433Q576"/>
<dbReference type="Proteomes" id="UP000274822">
    <property type="component" value="Unassembled WGS sequence"/>
</dbReference>
<proteinExistence type="predicted"/>
<reference evidence="2 3" key="1">
    <citation type="journal article" date="2018" name="New Phytol.">
        <title>Phylogenomics of Endogonaceae and evolution of mycorrhizas within Mucoromycota.</title>
        <authorList>
            <person name="Chang Y."/>
            <person name="Desiro A."/>
            <person name="Na H."/>
            <person name="Sandor L."/>
            <person name="Lipzen A."/>
            <person name="Clum A."/>
            <person name="Barry K."/>
            <person name="Grigoriev I.V."/>
            <person name="Martin F.M."/>
            <person name="Stajich J.E."/>
            <person name="Smith M.E."/>
            <person name="Bonito G."/>
            <person name="Spatafora J.W."/>
        </authorList>
    </citation>
    <scope>NUCLEOTIDE SEQUENCE [LARGE SCALE GENOMIC DNA]</scope>
    <source>
        <strain evidence="2 3">AD002</strain>
    </source>
</reference>